<keyword evidence="1" id="KW-0812">Transmembrane</keyword>
<proteinExistence type="predicted"/>
<evidence type="ECO:0000313" key="3">
    <source>
        <dbReference type="Proteomes" id="UP001157355"/>
    </source>
</evidence>
<reference evidence="2 3" key="1">
    <citation type="journal article" date="2014" name="Int. J. Syst. Evol. Microbiol.">
        <title>Complete genome sequence of Corynebacterium casei LMG S-19264T (=DSM 44701T), isolated from a smear-ripened cheese.</title>
        <authorList>
            <consortium name="US DOE Joint Genome Institute (JGI-PGF)"/>
            <person name="Walter F."/>
            <person name="Albersmeier A."/>
            <person name="Kalinowski J."/>
            <person name="Ruckert C."/>
        </authorList>
    </citation>
    <scope>NUCLEOTIDE SEQUENCE [LARGE SCALE GENOMIC DNA]</scope>
    <source>
        <strain evidence="2 3">NBRC 111766</strain>
    </source>
</reference>
<keyword evidence="1" id="KW-1133">Transmembrane helix</keyword>
<comment type="caution">
    <text evidence="2">The sequence shown here is derived from an EMBL/GenBank/DDBJ whole genome shotgun (WGS) entry which is preliminary data.</text>
</comment>
<gene>
    <name evidence="2" type="ORF">GCM10010873_22500</name>
</gene>
<feature type="transmembrane region" description="Helical" evidence="1">
    <location>
        <begin position="38"/>
        <end position="57"/>
    </location>
</feature>
<protein>
    <submittedName>
        <fullName evidence="2">Uncharacterized protein</fullName>
    </submittedName>
</protein>
<dbReference type="EMBL" id="BSPP01000007">
    <property type="protein sequence ID" value="GLS87276.1"/>
    <property type="molecule type" value="Genomic_DNA"/>
</dbReference>
<dbReference type="AlphaFoldDB" id="A0AA37X456"/>
<dbReference type="RefSeq" id="WP_284325443.1">
    <property type="nucleotide sequence ID" value="NZ_BSPP01000007.1"/>
</dbReference>
<name>A0AA37X456_9RHOB</name>
<evidence type="ECO:0000256" key="1">
    <source>
        <dbReference type="SAM" id="Phobius"/>
    </source>
</evidence>
<evidence type="ECO:0000313" key="2">
    <source>
        <dbReference type="EMBL" id="GLS87276.1"/>
    </source>
</evidence>
<organism evidence="2 3">
    <name type="scientific">Cypionkella aquatica</name>
    <dbReference type="NCBI Taxonomy" id="1756042"/>
    <lineage>
        <taxon>Bacteria</taxon>
        <taxon>Pseudomonadati</taxon>
        <taxon>Pseudomonadota</taxon>
        <taxon>Alphaproteobacteria</taxon>
        <taxon>Rhodobacterales</taxon>
        <taxon>Paracoccaceae</taxon>
        <taxon>Cypionkella</taxon>
    </lineage>
</organism>
<accession>A0AA37X456</accession>
<dbReference type="Proteomes" id="UP001157355">
    <property type="component" value="Unassembled WGS sequence"/>
</dbReference>
<keyword evidence="3" id="KW-1185">Reference proteome</keyword>
<sequence>MDHAHDHDAVDGPWAGGWLVAVLAALIAVGLARWLGEVDGFAAVIIALVVFGVYAVLLGNGGVELTVTADHDHDGHGNHGHAHSDGHH</sequence>
<keyword evidence="1" id="KW-0472">Membrane</keyword>
<feature type="transmembrane region" description="Helical" evidence="1">
    <location>
        <begin position="12"/>
        <end position="31"/>
    </location>
</feature>